<proteinExistence type="predicted"/>
<name>N1W323_9LEPT</name>
<protein>
    <submittedName>
        <fullName evidence="2">Uncharacterized protein</fullName>
    </submittedName>
</protein>
<feature type="compositionally biased region" description="Polar residues" evidence="1">
    <location>
        <begin position="13"/>
        <end position="23"/>
    </location>
</feature>
<dbReference type="EMBL" id="AOGY02000080">
    <property type="protein sequence ID" value="EMY67880.1"/>
    <property type="molecule type" value="Genomic_DNA"/>
</dbReference>
<dbReference type="AlphaFoldDB" id="N1W323"/>
<reference evidence="2 4" key="1">
    <citation type="submission" date="2013-03" db="EMBL/GenBank/DDBJ databases">
        <authorList>
            <person name="Harkins D.M."/>
            <person name="Durkin A.S."/>
            <person name="Brinkac L.M."/>
            <person name="Haft D.H."/>
            <person name="Selengut J.D."/>
            <person name="Sanka R."/>
            <person name="DePew J."/>
            <person name="Purushe J."/>
            <person name="Galloway R.L."/>
            <person name="Vinetz J.M."/>
            <person name="Sutton G.G."/>
            <person name="Nierman W.C."/>
            <person name="Fouts D.E."/>
        </authorList>
    </citation>
    <scope>NUCLEOTIDE SEQUENCE [LARGE SCALE GENOMIC DNA]</scope>
    <source>
        <strain evidence="2 4">Waz Holland</strain>
    </source>
</reference>
<evidence type="ECO:0000313" key="4">
    <source>
        <dbReference type="Proteomes" id="UP000012227"/>
    </source>
</evidence>
<sequence length="43" mass="4849">MSVIRFAYRKGRSSSPSAHSRLQATGFMNRKDPCGKNQSNFKT</sequence>
<comment type="caution">
    <text evidence="2">The sequence shown here is derived from an EMBL/GenBank/DDBJ whole genome shotgun (WGS) entry which is preliminary data.</text>
</comment>
<evidence type="ECO:0000313" key="2">
    <source>
        <dbReference type="EMBL" id="EMY67880.1"/>
    </source>
</evidence>
<evidence type="ECO:0000313" key="3">
    <source>
        <dbReference type="EMBL" id="EMY71096.1"/>
    </source>
</evidence>
<evidence type="ECO:0000256" key="1">
    <source>
        <dbReference type="SAM" id="MobiDB-lite"/>
    </source>
</evidence>
<feature type="region of interest" description="Disordered" evidence="1">
    <location>
        <begin position="1"/>
        <end position="43"/>
    </location>
</feature>
<dbReference type="EMBL" id="AOGY02000024">
    <property type="protein sequence ID" value="EMY71096.1"/>
    <property type="molecule type" value="Genomic_DNA"/>
</dbReference>
<dbReference type="Proteomes" id="UP000012227">
    <property type="component" value="Unassembled WGS sequence"/>
</dbReference>
<gene>
    <name evidence="2" type="ORF">LEP1GSC199_0119</name>
    <name evidence="3" type="ORF">LEP1GSC199_0427</name>
</gene>
<organism evidence="2 4">
    <name type="scientific">Leptospira vanthielii serovar Holland str. Waz Holland = ATCC 700522</name>
    <dbReference type="NCBI Taxonomy" id="1218591"/>
    <lineage>
        <taxon>Bacteria</taxon>
        <taxon>Pseudomonadati</taxon>
        <taxon>Spirochaetota</taxon>
        <taxon>Spirochaetia</taxon>
        <taxon>Leptospirales</taxon>
        <taxon>Leptospiraceae</taxon>
        <taxon>Leptospira</taxon>
    </lineage>
</organism>
<accession>N1W323</accession>